<keyword evidence="2" id="KW-1133">Transmembrane helix</keyword>
<evidence type="ECO:0000313" key="3">
    <source>
        <dbReference type="EMBL" id="CAG9538052.1"/>
    </source>
</evidence>
<reference evidence="3" key="1">
    <citation type="submission" date="2021-09" db="EMBL/GenBank/DDBJ databases">
        <authorList>
            <consortium name="Pathogen Informatics"/>
        </authorList>
    </citation>
    <scope>NUCLEOTIDE SEQUENCE</scope>
</reference>
<gene>
    <name evidence="3" type="ORF">CJOHNSTONI_LOCUS7803</name>
</gene>
<feature type="region of interest" description="Disordered" evidence="1">
    <location>
        <begin position="89"/>
        <end position="114"/>
    </location>
</feature>
<evidence type="ECO:0000313" key="4">
    <source>
        <dbReference type="Proteomes" id="UP000746747"/>
    </source>
</evidence>
<organism evidence="3 4">
    <name type="scientific">Cercopithifilaria johnstoni</name>
    <dbReference type="NCBI Taxonomy" id="2874296"/>
    <lineage>
        <taxon>Eukaryota</taxon>
        <taxon>Metazoa</taxon>
        <taxon>Ecdysozoa</taxon>
        <taxon>Nematoda</taxon>
        <taxon>Chromadorea</taxon>
        <taxon>Rhabditida</taxon>
        <taxon>Spirurina</taxon>
        <taxon>Spiruromorpha</taxon>
        <taxon>Filarioidea</taxon>
        <taxon>Onchocercidae</taxon>
        <taxon>Cercopithifilaria</taxon>
    </lineage>
</organism>
<proteinExistence type="predicted"/>
<evidence type="ECO:0000256" key="1">
    <source>
        <dbReference type="SAM" id="MobiDB-lite"/>
    </source>
</evidence>
<keyword evidence="2" id="KW-0812">Transmembrane</keyword>
<name>A0A8J2MAN2_9BILA</name>
<dbReference type="Proteomes" id="UP000746747">
    <property type="component" value="Unassembled WGS sequence"/>
</dbReference>
<evidence type="ECO:0000256" key="2">
    <source>
        <dbReference type="SAM" id="Phobius"/>
    </source>
</evidence>
<feature type="transmembrane region" description="Helical" evidence="2">
    <location>
        <begin position="20"/>
        <end position="45"/>
    </location>
</feature>
<sequence length="159" mass="18143">MDNVENSACSTNLRPIFTPFLFNILSLYMSNIWCTFEICVISGVVHAFLSSDKKWEHITNCILQTIIAAIWRYIPPLQLSDRNCAAPESTSHVTTQRKERCNSQPSYPATTDEAREKRRVLARAFFYIGLSRPLQHYAPPFNTTGLHFGCLPKRSNAMN</sequence>
<protein>
    <submittedName>
        <fullName evidence="3">Uncharacterized protein</fullName>
    </submittedName>
</protein>
<keyword evidence="4" id="KW-1185">Reference proteome</keyword>
<accession>A0A8J2MAN2</accession>
<keyword evidence="2" id="KW-0472">Membrane</keyword>
<dbReference type="AlphaFoldDB" id="A0A8J2MAN2"/>
<comment type="caution">
    <text evidence="3">The sequence shown here is derived from an EMBL/GenBank/DDBJ whole genome shotgun (WGS) entry which is preliminary data.</text>
</comment>
<dbReference type="EMBL" id="CAKAEH010001618">
    <property type="protein sequence ID" value="CAG9538052.1"/>
    <property type="molecule type" value="Genomic_DNA"/>
</dbReference>